<dbReference type="InterPro" id="IPR023996">
    <property type="entry name" value="TonB-dep_OMP_SusC/RagA"/>
</dbReference>
<sequence>MPEVSNTTGTFEIMRPHFLTERIQHYPNSNKSMYLRTLIKGTHRRSLCQITIIRVMQLNSIFILAFMLQVNAASFGQAKITLSKNNAPLKEVFKEISRQTGFDFLYTNKVLAAGRRVSLHVKDAELKQVMGACMAGQPLNYTIVDKTVVIKLQAATGASTLSPAEVPPVDVRGKVTDDAGNPIPGATVMLKGATKGTVTAADGSFHLSVPENATLVITFMGFEPREITVAPGSGALDIILKTASAKLDEYIVTAMGIKKEKKALGYSVQEVKGADLTKAREPNPVSGLTGKVAGLVITPNPNLFGDPGIQLRGRSNVLIVVDGVPVSSDSWNLNADDIESYSVLKGANAAALYGSRGQNGAIVITTKRAKTDKKGFKVEINSSTQLQAGYNAIPKYQTEYGPGDDFEYAFKDGRGGGLNDADYNIWGPRFEGQLITQYNSPKDPVTGALTPIPWLARGKDNLTNYLRNGLLSTNNIAISTANDKGDLRISFSQVAQRGQVPNTKYGSSNVNFAGGVNVGDKLRIEGAVNYSKQYTPNYPSLGYGPSSMIYLITVWGGVDYDINDLRNYWQPGKENVQQYNREYTIYNNPWLIANEALHSYNKDDVYGHLQLLYHITPKLDFKVRTNVSTWNRRQSWRYPMSADFYEPYRRVGGYREYYDYFWENNTEGGFTYKDKISSSFNFTGSLMGNLRTVKVSSLNGTTKGGLITPGVFDLSNTKEQNSPTNDFGKRQVGSLYGFLDMDWKSMIFLSLTGRFDKSSTMPLKNNTYFYPSASLSVMLSEMLHLPDYVSMLKLRGAYANVAGDLANTSSDYDIYKLLPVYNTSGTRWDNNVGINYTGTLFNPDILPSRVQTAEVGVAANFFNNRLGIDAAYYRNIEGPGVVNVTVSSASGVNTVQRNANTFIRKGAEITLTGTPVRKKDFSWDVMLNWSTNHRWLKEIDGIQQRIDMIKVGDRYDGYYITDFQRDDKGNILVGNDGLPLYNPFQTKIGFEDNKFMLGMNNNFRYKNFGLSMQIDGRFGGLISNYVDYYQWKSGTAPASASEYRYQDWMNRDNPDWNGNVMTNGQKVISGKLNADRDGNIISDDRKYAPNDVPVLWRDWATDYYIADKNLVHDATFVKLREVVLSYNFPATMLQRTKFFSTASISLVGRNLLYFTSKHNKNMELDQYTADNAGFQTPAVKSYGVNINLSF</sequence>
<evidence type="ECO:0000256" key="3">
    <source>
        <dbReference type="ARBA" id="ARBA00023237"/>
    </source>
</evidence>
<dbReference type="NCBIfam" id="TIGR04057">
    <property type="entry name" value="SusC_RagA_signa"/>
    <property type="match status" value="1"/>
</dbReference>
<accession>A0A1M7CRA5</accession>
<proteinExistence type="predicted"/>
<dbReference type="AlphaFoldDB" id="A0A1M7CRA5"/>
<evidence type="ECO:0000256" key="2">
    <source>
        <dbReference type="ARBA" id="ARBA00023136"/>
    </source>
</evidence>
<dbReference type="EMBL" id="FRBL01000004">
    <property type="protein sequence ID" value="SHL69710.1"/>
    <property type="molecule type" value="Genomic_DNA"/>
</dbReference>
<keyword evidence="6" id="KW-1185">Reference proteome</keyword>
<dbReference type="InterPro" id="IPR012910">
    <property type="entry name" value="Plug_dom"/>
</dbReference>
<protein>
    <submittedName>
        <fullName evidence="5">TonB-linked outer membrane protein, SusC/RagA family</fullName>
    </submittedName>
</protein>
<organism evidence="5 6">
    <name type="scientific">Chitinophaga jiangningensis</name>
    <dbReference type="NCBI Taxonomy" id="1419482"/>
    <lineage>
        <taxon>Bacteria</taxon>
        <taxon>Pseudomonadati</taxon>
        <taxon>Bacteroidota</taxon>
        <taxon>Chitinophagia</taxon>
        <taxon>Chitinophagales</taxon>
        <taxon>Chitinophagaceae</taxon>
        <taxon>Chitinophaga</taxon>
    </lineage>
</organism>
<dbReference type="Gene3D" id="3.55.50.30">
    <property type="match status" value="1"/>
</dbReference>
<dbReference type="Pfam" id="PF13715">
    <property type="entry name" value="CarbopepD_reg_2"/>
    <property type="match status" value="1"/>
</dbReference>
<evidence type="ECO:0000256" key="1">
    <source>
        <dbReference type="ARBA" id="ARBA00004442"/>
    </source>
</evidence>
<feature type="domain" description="TonB-dependent receptor plug" evidence="4">
    <location>
        <begin position="262"/>
        <end position="361"/>
    </location>
</feature>
<dbReference type="NCBIfam" id="TIGR04056">
    <property type="entry name" value="OMP_RagA_SusC"/>
    <property type="match status" value="1"/>
</dbReference>
<evidence type="ECO:0000313" key="5">
    <source>
        <dbReference type="EMBL" id="SHL69710.1"/>
    </source>
</evidence>
<keyword evidence="3" id="KW-0998">Cell outer membrane</keyword>
<dbReference type="Gene3D" id="2.170.130.10">
    <property type="entry name" value="TonB-dependent receptor, plug domain"/>
    <property type="match status" value="1"/>
</dbReference>
<dbReference type="SUPFAM" id="SSF49464">
    <property type="entry name" value="Carboxypeptidase regulatory domain-like"/>
    <property type="match status" value="1"/>
</dbReference>
<dbReference type="STRING" id="1419482.SAMN05444266_104441"/>
<dbReference type="Pfam" id="PF07715">
    <property type="entry name" value="Plug"/>
    <property type="match status" value="1"/>
</dbReference>
<dbReference type="Proteomes" id="UP000184420">
    <property type="component" value="Unassembled WGS sequence"/>
</dbReference>
<dbReference type="Gene3D" id="2.40.170.20">
    <property type="entry name" value="TonB-dependent receptor, beta-barrel domain"/>
    <property type="match status" value="1"/>
</dbReference>
<dbReference type="InterPro" id="IPR023997">
    <property type="entry name" value="TonB-dep_OMP_SusC/RagA_CS"/>
</dbReference>
<dbReference type="Gene3D" id="2.60.40.1120">
    <property type="entry name" value="Carboxypeptidase-like, regulatory domain"/>
    <property type="match status" value="1"/>
</dbReference>
<reference evidence="5 6" key="1">
    <citation type="submission" date="2016-11" db="EMBL/GenBank/DDBJ databases">
        <authorList>
            <person name="Jaros S."/>
            <person name="Januszkiewicz K."/>
            <person name="Wedrychowicz H."/>
        </authorList>
    </citation>
    <scope>NUCLEOTIDE SEQUENCE [LARGE SCALE GENOMIC DNA]</scope>
    <source>
        <strain evidence="5 6">DSM 27406</strain>
    </source>
</reference>
<dbReference type="InterPro" id="IPR037066">
    <property type="entry name" value="Plug_dom_sf"/>
</dbReference>
<dbReference type="SUPFAM" id="SSF56935">
    <property type="entry name" value="Porins"/>
    <property type="match status" value="1"/>
</dbReference>
<gene>
    <name evidence="5" type="ORF">SAMN05444266_104441</name>
</gene>
<comment type="subcellular location">
    <subcellularLocation>
        <location evidence="1">Cell outer membrane</location>
    </subcellularLocation>
</comment>
<evidence type="ECO:0000259" key="4">
    <source>
        <dbReference type="Pfam" id="PF07715"/>
    </source>
</evidence>
<keyword evidence="2" id="KW-0472">Membrane</keyword>
<evidence type="ECO:0000313" key="6">
    <source>
        <dbReference type="Proteomes" id="UP000184420"/>
    </source>
</evidence>
<dbReference type="InterPro" id="IPR008969">
    <property type="entry name" value="CarboxyPept-like_regulatory"/>
</dbReference>
<name>A0A1M7CRA5_9BACT</name>
<dbReference type="InterPro" id="IPR036942">
    <property type="entry name" value="Beta-barrel_TonB_sf"/>
</dbReference>
<dbReference type="GO" id="GO:0009279">
    <property type="term" value="C:cell outer membrane"/>
    <property type="evidence" value="ECO:0007669"/>
    <property type="project" value="UniProtKB-SubCell"/>
</dbReference>